<dbReference type="EMBL" id="JACGWL010000010">
    <property type="protein sequence ID" value="KAK4393367.1"/>
    <property type="molecule type" value="Genomic_DNA"/>
</dbReference>
<sequence>HLALANRPPEASSFSVKLVQQGLRSTSPIHLSLLEAQQFAWRTRIVSSQDSKSFPGPFIVVEISKGIEDGLSIVVSPLLKIHNETDFSLELRFQRPQHEQTESASLILKAGEVIDDAITAFSAIDLSGGSRKALTSLNVGNYIFSFRPNIADGPRSFGNSSIEWSDELKGGKTVCLSGLFNKLSYKVRKAFSVNPTKFSLSSASCAVKSEVGSVTNIYFLIQTVGKPIPIVNPDSSGYAPGNRNPVAMQEQKELFLLPTIQVNLHLVADPHSTMDSDNTWSQATISSGSAVNFYANPATIYFVVTLTFTGSSCKPVNSSDWLRKLQRQKGDISHLDIELDFGGGKYSAMLRLSRGQRGTLQAGIFTSYVLQNDTDAPLFCFSANQKPLSRGDIESFGTDYAGAKDDRKSTSGYCTYVGGNLVTWRSKKQTTVARSSAEAEYRAMAHTTSEILWLKNLLKELGFMYDGPVPMHCDNQAAIHIAINPIFHERTKHIEVDCHFVHEAVMSQEICSPFTPSSEQRADIFTKALGGKPFDVLCNKLGMIDIFAPA</sequence>
<accession>A0AAE1WHE1</accession>
<dbReference type="Proteomes" id="UP001289374">
    <property type="component" value="Unassembled WGS sequence"/>
</dbReference>
<evidence type="ECO:0000313" key="2">
    <source>
        <dbReference type="Proteomes" id="UP001289374"/>
    </source>
</evidence>
<dbReference type="CDD" id="cd09272">
    <property type="entry name" value="RNase_HI_RT_Ty1"/>
    <property type="match status" value="1"/>
</dbReference>
<dbReference type="PANTHER" id="PTHR11439">
    <property type="entry name" value="GAG-POL-RELATED RETROTRANSPOSON"/>
    <property type="match status" value="1"/>
</dbReference>
<dbReference type="PANTHER" id="PTHR11439:SF440">
    <property type="entry name" value="INTEGRASE CATALYTIC DOMAIN-CONTAINING PROTEIN"/>
    <property type="match status" value="1"/>
</dbReference>
<dbReference type="AlphaFoldDB" id="A0AAE1WHE1"/>
<dbReference type="SUPFAM" id="SSF56672">
    <property type="entry name" value="DNA/RNA polymerases"/>
    <property type="match status" value="1"/>
</dbReference>
<protein>
    <submittedName>
        <fullName evidence="1">Retrovirus-related Pol polyprotein from transposon RE1</fullName>
    </submittedName>
</protein>
<organism evidence="1 2">
    <name type="scientific">Sesamum angolense</name>
    <dbReference type="NCBI Taxonomy" id="2727404"/>
    <lineage>
        <taxon>Eukaryota</taxon>
        <taxon>Viridiplantae</taxon>
        <taxon>Streptophyta</taxon>
        <taxon>Embryophyta</taxon>
        <taxon>Tracheophyta</taxon>
        <taxon>Spermatophyta</taxon>
        <taxon>Magnoliopsida</taxon>
        <taxon>eudicotyledons</taxon>
        <taxon>Gunneridae</taxon>
        <taxon>Pentapetalae</taxon>
        <taxon>asterids</taxon>
        <taxon>lamiids</taxon>
        <taxon>Lamiales</taxon>
        <taxon>Pedaliaceae</taxon>
        <taxon>Sesamum</taxon>
    </lineage>
</organism>
<name>A0AAE1WHE1_9LAMI</name>
<proteinExistence type="predicted"/>
<comment type="caution">
    <text evidence="1">The sequence shown here is derived from an EMBL/GenBank/DDBJ whole genome shotgun (WGS) entry which is preliminary data.</text>
</comment>
<feature type="non-terminal residue" evidence="1">
    <location>
        <position position="1"/>
    </location>
</feature>
<reference evidence="1" key="1">
    <citation type="submission" date="2020-06" db="EMBL/GenBank/DDBJ databases">
        <authorList>
            <person name="Li T."/>
            <person name="Hu X."/>
            <person name="Zhang T."/>
            <person name="Song X."/>
            <person name="Zhang H."/>
            <person name="Dai N."/>
            <person name="Sheng W."/>
            <person name="Hou X."/>
            <person name="Wei L."/>
        </authorList>
    </citation>
    <scope>NUCLEOTIDE SEQUENCE</scope>
    <source>
        <strain evidence="1">K16</strain>
        <tissue evidence="1">Leaf</tissue>
    </source>
</reference>
<gene>
    <name evidence="1" type="ORF">Sango_1807500</name>
</gene>
<keyword evidence="2" id="KW-1185">Reference proteome</keyword>
<reference evidence="1" key="2">
    <citation type="journal article" date="2024" name="Plant">
        <title>Genomic evolution and insights into agronomic trait innovations of Sesamum species.</title>
        <authorList>
            <person name="Miao H."/>
            <person name="Wang L."/>
            <person name="Qu L."/>
            <person name="Liu H."/>
            <person name="Sun Y."/>
            <person name="Le M."/>
            <person name="Wang Q."/>
            <person name="Wei S."/>
            <person name="Zheng Y."/>
            <person name="Lin W."/>
            <person name="Duan Y."/>
            <person name="Cao H."/>
            <person name="Xiong S."/>
            <person name="Wang X."/>
            <person name="Wei L."/>
            <person name="Li C."/>
            <person name="Ma Q."/>
            <person name="Ju M."/>
            <person name="Zhao R."/>
            <person name="Li G."/>
            <person name="Mu C."/>
            <person name="Tian Q."/>
            <person name="Mei H."/>
            <person name="Zhang T."/>
            <person name="Gao T."/>
            <person name="Zhang H."/>
        </authorList>
    </citation>
    <scope>NUCLEOTIDE SEQUENCE</scope>
    <source>
        <strain evidence="1">K16</strain>
    </source>
</reference>
<dbReference type="InterPro" id="IPR043502">
    <property type="entry name" value="DNA/RNA_pol_sf"/>
</dbReference>
<evidence type="ECO:0000313" key="1">
    <source>
        <dbReference type="EMBL" id="KAK4393367.1"/>
    </source>
</evidence>